<feature type="compositionally biased region" description="Polar residues" evidence="1">
    <location>
        <begin position="479"/>
        <end position="489"/>
    </location>
</feature>
<dbReference type="OrthoDB" id="2020426at2759"/>
<reference evidence="3" key="1">
    <citation type="submission" date="2020-01" db="EMBL/GenBank/DDBJ databases">
        <title>Genome sequence of Kobresia littledalei, the first chromosome-level genome in the family Cyperaceae.</title>
        <authorList>
            <person name="Qu G."/>
        </authorList>
    </citation>
    <scope>NUCLEOTIDE SEQUENCE</scope>
    <source>
        <strain evidence="3">C.B.Clarke</strain>
        <tissue evidence="3">Leaf</tissue>
    </source>
</reference>
<name>A0A833VDK6_9POAL</name>
<feature type="compositionally biased region" description="Low complexity" evidence="1">
    <location>
        <begin position="490"/>
        <end position="502"/>
    </location>
</feature>
<organism evidence="3 4">
    <name type="scientific">Carex littledalei</name>
    <dbReference type="NCBI Taxonomy" id="544730"/>
    <lineage>
        <taxon>Eukaryota</taxon>
        <taxon>Viridiplantae</taxon>
        <taxon>Streptophyta</taxon>
        <taxon>Embryophyta</taxon>
        <taxon>Tracheophyta</taxon>
        <taxon>Spermatophyta</taxon>
        <taxon>Magnoliopsida</taxon>
        <taxon>Liliopsida</taxon>
        <taxon>Poales</taxon>
        <taxon>Cyperaceae</taxon>
        <taxon>Cyperoideae</taxon>
        <taxon>Cariceae</taxon>
        <taxon>Carex</taxon>
        <taxon>Carex subgen. Euthyceras</taxon>
    </lineage>
</organism>
<dbReference type="EMBL" id="SWLB01000009">
    <property type="protein sequence ID" value="KAF3335006.1"/>
    <property type="molecule type" value="Genomic_DNA"/>
</dbReference>
<evidence type="ECO:0000313" key="3">
    <source>
        <dbReference type="EMBL" id="KAF3335006.1"/>
    </source>
</evidence>
<dbReference type="InterPro" id="IPR040244">
    <property type="entry name" value="EDR4-like"/>
</dbReference>
<gene>
    <name evidence="3" type="ORF">FCM35_KLT21610</name>
</gene>
<feature type="region of interest" description="Disordered" evidence="1">
    <location>
        <begin position="466"/>
        <end position="507"/>
    </location>
</feature>
<dbReference type="PANTHER" id="PTHR31105">
    <property type="entry name" value="EXTRA-LARGE G-PROTEIN-LIKE"/>
    <property type="match status" value="1"/>
</dbReference>
<sequence>MEPSGGLPPSSSKYRRERRDLSQKPPLDPNFMSQLLFLINQDPRDLLQKLDALREHISRSCEISEKPRERPLQPVSRRTLSTSSFGHHQNHASAFPEVRSPGNHFSPHHVHSLNRHYLHGEYRAQSCNEKYRKVRVPRDPSTQYSMRSRENNASCSNYGDSHHRLEDNSYFAPAQRSLLGLQDYDQRSVYSSRAESVKRRAKRSYLPMNGASPFAICDACFALLQLPSGIAFNRNKRSPQYRCGSCSEVTGLNFPKGKHNFNEKHLIWSSKNWNDGSSSKFSREMVYSKDVKPVSLSTSHDFEEREYRYGLSDTETPKRDMNGRDFLEGSSGTYEARDVSVNETSEDAGERNMVEDLEKNETESCIEDVKKTVEIYQLADAPLPGENLGVTSVNEEMEMKAEMDRSTEPVEIEVKDDFKMSTAHGEENLIDTSLNESLGNMEEMEMPIEDAPVEVEKSSADTVAFNGNTENKEEMENSVGDTDVTSEVDSVNSHSINSSSFRESGRGSFDVRLDEEQSLSGKNGDSFFGGLVKRHLFNRSAERAKCRVWVNGRPISDRAVKRAEKKAGPIDPGDYWYDYRAGFWGVMGHQCLGIIPPFIKDFNYPMLQNCAGGITGVLVNGRELHQKDLDVLVGRGLPSVSGRSYVIEMSGKVVDEATGRELRNLGKLAPTIEVLKRGFGMLVPPDMN</sequence>
<evidence type="ECO:0000259" key="2">
    <source>
        <dbReference type="Pfam" id="PF11331"/>
    </source>
</evidence>
<dbReference type="AlphaFoldDB" id="A0A833VDK6"/>
<feature type="region of interest" description="Disordered" evidence="1">
    <location>
        <begin position="1"/>
        <end position="28"/>
    </location>
</feature>
<evidence type="ECO:0000256" key="1">
    <source>
        <dbReference type="SAM" id="MobiDB-lite"/>
    </source>
</evidence>
<dbReference type="GO" id="GO:1900150">
    <property type="term" value="P:regulation of defense response to fungus"/>
    <property type="evidence" value="ECO:0007669"/>
    <property type="project" value="InterPro"/>
</dbReference>
<accession>A0A833VDK6</accession>
<dbReference type="Proteomes" id="UP000623129">
    <property type="component" value="Unassembled WGS sequence"/>
</dbReference>
<evidence type="ECO:0000313" key="4">
    <source>
        <dbReference type="Proteomes" id="UP000623129"/>
    </source>
</evidence>
<feature type="domain" description="Probable zinc-ribbon" evidence="2">
    <location>
        <begin position="210"/>
        <end position="252"/>
    </location>
</feature>
<protein>
    <submittedName>
        <fullName evidence="3">Extra-large guanine nucleotide-binding protein 1</fullName>
    </submittedName>
</protein>
<proteinExistence type="predicted"/>
<comment type="caution">
    <text evidence="3">The sequence shown here is derived from an EMBL/GenBank/DDBJ whole genome shotgun (WGS) entry which is preliminary data.</text>
</comment>
<dbReference type="PANTHER" id="PTHR31105:SF42">
    <property type="entry name" value="OS02G0258300 PROTEIN"/>
    <property type="match status" value="1"/>
</dbReference>
<dbReference type="InterPro" id="IPR021480">
    <property type="entry name" value="Zinc_ribbon_12"/>
</dbReference>
<dbReference type="Pfam" id="PF11331">
    <property type="entry name" value="Zn_ribbon_12"/>
    <property type="match status" value="1"/>
</dbReference>
<keyword evidence="4" id="KW-1185">Reference proteome</keyword>